<keyword evidence="3" id="KW-1185">Reference proteome</keyword>
<name>A0A086T9Z3_HAPC1</name>
<evidence type="ECO:0000313" key="2">
    <source>
        <dbReference type="EMBL" id="KFH46175.1"/>
    </source>
</evidence>
<sequence length="133" mass="15048">MDDEAGGLLSIALSDSDSDQQTCASTTRASRTGQTEEEYQAVKRSYHVKVENGNVYKNVTLPLEKGSRKQLIQEVLYAAEELYFFRRFEEAATFLGKVLAEGNTESEALDQETRVLLINYKQKCEERLNQKAT</sequence>
<dbReference type="AlphaFoldDB" id="A0A086T9Z3"/>
<organism evidence="2 3">
    <name type="scientific">Hapsidospora chrysogenum (strain ATCC 11550 / CBS 779.69 / DSM 880 / IAM 14645 / JCM 23072 / IMI 49137)</name>
    <name type="common">Acremonium chrysogenum</name>
    <dbReference type="NCBI Taxonomy" id="857340"/>
    <lineage>
        <taxon>Eukaryota</taxon>
        <taxon>Fungi</taxon>
        <taxon>Dikarya</taxon>
        <taxon>Ascomycota</taxon>
        <taxon>Pezizomycotina</taxon>
        <taxon>Sordariomycetes</taxon>
        <taxon>Hypocreomycetidae</taxon>
        <taxon>Hypocreales</taxon>
        <taxon>Bionectriaceae</taxon>
        <taxon>Hapsidospora</taxon>
    </lineage>
</organism>
<proteinExistence type="predicted"/>
<dbReference type="OrthoDB" id="3938544at2759"/>
<gene>
    <name evidence="2" type="ORF">ACRE_030230</name>
</gene>
<reference evidence="3" key="1">
    <citation type="journal article" date="2014" name="Genome Announc.">
        <title>Genome sequence and annotation of Acremonium chrysogenum, producer of the beta-lactam antibiotic cephalosporin C.</title>
        <authorList>
            <person name="Terfehr D."/>
            <person name="Dahlmann T.A."/>
            <person name="Specht T."/>
            <person name="Zadra I."/>
            <person name="Kuernsteiner H."/>
            <person name="Kueck U."/>
        </authorList>
    </citation>
    <scope>NUCLEOTIDE SEQUENCE [LARGE SCALE GENOMIC DNA]</scope>
    <source>
        <strain evidence="3">ATCC 11550 / CBS 779.69 / DSM 880 / IAM 14645 / JCM 23072 / IMI 49137</strain>
    </source>
</reference>
<accession>A0A086T9Z3</accession>
<evidence type="ECO:0000256" key="1">
    <source>
        <dbReference type="SAM" id="MobiDB-lite"/>
    </source>
</evidence>
<dbReference type="EMBL" id="JPKY01000022">
    <property type="protein sequence ID" value="KFH46175.1"/>
    <property type="molecule type" value="Genomic_DNA"/>
</dbReference>
<feature type="compositionally biased region" description="Polar residues" evidence="1">
    <location>
        <begin position="20"/>
        <end position="33"/>
    </location>
</feature>
<protein>
    <submittedName>
        <fullName evidence="2">Uncharacterized protein</fullName>
    </submittedName>
</protein>
<evidence type="ECO:0000313" key="3">
    <source>
        <dbReference type="Proteomes" id="UP000029964"/>
    </source>
</evidence>
<comment type="caution">
    <text evidence="2">The sequence shown here is derived from an EMBL/GenBank/DDBJ whole genome shotgun (WGS) entry which is preliminary data.</text>
</comment>
<feature type="region of interest" description="Disordered" evidence="1">
    <location>
        <begin position="16"/>
        <end position="38"/>
    </location>
</feature>
<dbReference type="Proteomes" id="UP000029964">
    <property type="component" value="Unassembled WGS sequence"/>
</dbReference>
<dbReference type="HOGENOM" id="CLU_127830_0_0_1"/>